<gene>
    <name evidence="2" type="ORF">WJX64_12530</name>
</gene>
<dbReference type="Proteomes" id="UP001425155">
    <property type="component" value="Unassembled WGS sequence"/>
</dbReference>
<accession>A0ABU9W5W0</accession>
<reference evidence="2 3" key="1">
    <citation type="submission" date="2024-03" db="EMBL/GenBank/DDBJ databases">
        <title>YIM 134122 draft genome.</title>
        <authorList>
            <person name="Zuo S."/>
            <person name="Xiong L."/>
        </authorList>
    </citation>
    <scope>NUCLEOTIDE SEQUENCE [LARGE SCALE GENOMIC DNA]</scope>
    <source>
        <strain evidence="2 3">YIM 134122</strain>
    </source>
</reference>
<keyword evidence="3" id="KW-1185">Reference proteome</keyword>
<comment type="caution">
    <text evidence="2">The sequence shown here is derived from an EMBL/GenBank/DDBJ whole genome shotgun (WGS) entry which is preliminary data.</text>
</comment>
<dbReference type="Pfam" id="PF01047">
    <property type="entry name" value="MarR"/>
    <property type="match status" value="1"/>
</dbReference>
<dbReference type="SUPFAM" id="SSF46785">
    <property type="entry name" value="Winged helix' DNA-binding domain"/>
    <property type="match status" value="1"/>
</dbReference>
<evidence type="ECO:0000259" key="1">
    <source>
        <dbReference type="PROSITE" id="PS50995"/>
    </source>
</evidence>
<dbReference type="InterPro" id="IPR000835">
    <property type="entry name" value="HTH_MarR-typ"/>
</dbReference>
<name>A0ABU9W5W0_9MICO</name>
<dbReference type="PANTHER" id="PTHR39515:SF2">
    <property type="entry name" value="HTH-TYPE TRANSCRIPTIONAL REGULATOR RV0880"/>
    <property type="match status" value="1"/>
</dbReference>
<dbReference type="PANTHER" id="PTHR39515">
    <property type="entry name" value="CONSERVED PROTEIN"/>
    <property type="match status" value="1"/>
</dbReference>
<dbReference type="RefSeq" id="WP_342114551.1">
    <property type="nucleotide sequence ID" value="NZ_JBCAUN010000002.1"/>
</dbReference>
<dbReference type="PROSITE" id="PS50995">
    <property type="entry name" value="HTH_MARR_2"/>
    <property type="match status" value="1"/>
</dbReference>
<proteinExistence type="predicted"/>
<dbReference type="Gene3D" id="1.10.10.10">
    <property type="entry name" value="Winged helix-like DNA-binding domain superfamily/Winged helix DNA-binding domain"/>
    <property type="match status" value="1"/>
</dbReference>
<dbReference type="EMBL" id="JBCLVG010000002">
    <property type="protein sequence ID" value="MEN1947376.1"/>
    <property type="molecule type" value="Genomic_DNA"/>
</dbReference>
<evidence type="ECO:0000313" key="3">
    <source>
        <dbReference type="Proteomes" id="UP001425155"/>
    </source>
</evidence>
<sequence>MPETVVLDASRATTISQILVEVVSASNRLTRVAARRTGNTESPALLRTLSTLIASGPMRIGELAVESRVAQPTMTKLVRTLGEREWVRRIADTADARAWQIAITKKGERALDEWRDSMGAALLPVFADLSDDEADVLARAAAILHARIAGEIGTAASVTDTAATASSVVEEGAAR</sequence>
<feature type="domain" description="HTH marR-type" evidence="1">
    <location>
        <begin position="12"/>
        <end position="146"/>
    </location>
</feature>
<organism evidence="2 3">
    <name type="scientific">Leifsonia stereocauli</name>
    <dbReference type="NCBI Taxonomy" id="3134136"/>
    <lineage>
        <taxon>Bacteria</taxon>
        <taxon>Bacillati</taxon>
        <taxon>Actinomycetota</taxon>
        <taxon>Actinomycetes</taxon>
        <taxon>Micrococcales</taxon>
        <taxon>Microbacteriaceae</taxon>
        <taxon>Leifsonia</taxon>
    </lineage>
</organism>
<dbReference type="SMART" id="SM00347">
    <property type="entry name" value="HTH_MARR"/>
    <property type="match status" value="1"/>
</dbReference>
<dbReference type="InterPro" id="IPR052526">
    <property type="entry name" value="HTH-type_Bedaq_tolerance"/>
</dbReference>
<evidence type="ECO:0000313" key="2">
    <source>
        <dbReference type="EMBL" id="MEN1947376.1"/>
    </source>
</evidence>
<protein>
    <submittedName>
        <fullName evidence="2">MarR family transcriptional regulator</fullName>
    </submittedName>
</protein>
<dbReference type="InterPro" id="IPR036390">
    <property type="entry name" value="WH_DNA-bd_sf"/>
</dbReference>
<dbReference type="InterPro" id="IPR036388">
    <property type="entry name" value="WH-like_DNA-bd_sf"/>
</dbReference>